<proteinExistence type="predicted"/>
<sequence length="343" mass="38568">MGGLFSTSYNVQKIGQNVKVSNKKRTSNSVSHDITTTESGNNVFAKSDIEIIGPISEIDNVKKEDAKTVRIDETKTEVFEDVGVREEPSPPPQISDEERKMQEDLIMAMVRGEIHPRDSISNQDEETVIVKTLSAIIAEEAKESTQDLELPQNSNPLEDLCKEDETIETVVQEVVEVQVNERKLNQDKGVELPSGVDEQPDLDNKSTEDTSKSDPHFNETVQEHAASSLDATSFQSHEIQGVVEAIVPPLDATSIQLREIRDVEEVTKKLKEQVINFSSTSKNKEYEELHQVLVNNILKLDDISCKNDEIDTERKRVLKILQQCMQNLERKIENVKQVGSDSE</sequence>
<feature type="compositionally biased region" description="Basic and acidic residues" evidence="1">
    <location>
        <begin position="79"/>
        <end position="88"/>
    </location>
</feature>
<feature type="compositionally biased region" description="Basic and acidic residues" evidence="1">
    <location>
        <begin position="202"/>
        <end position="216"/>
    </location>
</feature>
<reference evidence="3 4" key="1">
    <citation type="journal article" date="2024" name="Insects">
        <title>An Improved Chromosome-Level Genome Assembly of the Firefly Pyrocoelia pectoralis.</title>
        <authorList>
            <person name="Fu X."/>
            <person name="Meyer-Rochow V.B."/>
            <person name="Ballantyne L."/>
            <person name="Zhu X."/>
        </authorList>
    </citation>
    <scope>NUCLEOTIDE SEQUENCE [LARGE SCALE GENOMIC DNA]</scope>
    <source>
        <strain evidence="3">XCY_ONT2</strain>
    </source>
</reference>
<dbReference type="Proteomes" id="UP001329430">
    <property type="component" value="Chromosome 7"/>
</dbReference>
<keyword evidence="4" id="KW-1185">Reference proteome</keyword>
<evidence type="ECO:0000313" key="3">
    <source>
        <dbReference type="EMBL" id="KAK5640733.1"/>
    </source>
</evidence>
<feature type="region of interest" description="Disordered" evidence="1">
    <location>
        <begin position="79"/>
        <end position="98"/>
    </location>
</feature>
<dbReference type="GO" id="GO:0051087">
    <property type="term" value="F:protein-folding chaperone binding"/>
    <property type="evidence" value="ECO:0007669"/>
    <property type="project" value="InterPro"/>
</dbReference>
<dbReference type="Pfam" id="PF02179">
    <property type="entry name" value="BAG"/>
    <property type="match status" value="1"/>
</dbReference>
<dbReference type="SUPFAM" id="SSF63491">
    <property type="entry name" value="BAG domain"/>
    <property type="match status" value="1"/>
</dbReference>
<feature type="region of interest" description="Disordered" evidence="1">
    <location>
        <begin position="185"/>
        <end position="216"/>
    </location>
</feature>
<dbReference type="InterPro" id="IPR003103">
    <property type="entry name" value="BAG_domain"/>
</dbReference>
<dbReference type="AlphaFoldDB" id="A0AAN7ZIV0"/>
<gene>
    <name evidence="3" type="ORF">RI129_009280</name>
</gene>
<name>A0AAN7ZIV0_9COLE</name>
<dbReference type="EMBL" id="JAVRBK010000007">
    <property type="protein sequence ID" value="KAK5640733.1"/>
    <property type="molecule type" value="Genomic_DNA"/>
</dbReference>
<feature type="domain" description="BAG" evidence="2">
    <location>
        <begin position="264"/>
        <end position="330"/>
    </location>
</feature>
<accession>A0AAN7ZIV0</accession>
<dbReference type="InterPro" id="IPR036533">
    <property type="entry name" value="BAG_dom_sf"/>
</dbReference>
<dbReference type="Gene3D" id="1.20.58.120">
    <property type="entry name" value="BAG domain"/>
    <property type="match status" value="1"/>
</dbReference>
<protein>
    <recommendedName>
        <fullName evidence="2">BAG domain-containing protein</fullName>
    </recommendedName>
</protein>
<evidence type="ECO:0000313" key="4">
    <source>
        <dbReference type="Proteomes" id="UP001329430"/>
    </source>
</evidence>
<organism evidence="3 4">
    <name type="scientific">Pyrocoelia pectoralis</name>
    <dbReference type="NCBI Taxonomy" id="417401"/>
    <lineage>
        <taxon>Eukaryota</taxon>
        <taxon>Metazoa</taxon>
        <taxon>Ecdysozoa</taxon>
        <taxon>Arthropoda</taxon>
        <taxon>Hexapoda</taxon>
        <taxon>Insecta</taxon>
        <taxon>Pterygota</taxon>
        <taxon>Neoptera</taxon>
        <taxon>Endopterygota</taxon>
        <taxon>Coleoptera</taxon>
        <taxon>Polyphaga</taxon>
        <taxon>Elateriformia</taxon>
        <taxon>Elateroidea</taxon>
        <taxon>Lampyridae</taxon>
        <taxon>Lampyrinae</taxon>
        <taxon>Pyrocoelia</taxon>
    </lineage>
</organism>
<evidence type="ECO:0000256" key="1">
    <source>
        <dbReference type="SAM" id="MobiDB-lite"/>
    </source>
</evidence>
<evidence type="ECO:0000259" key="2">
    <source>
        <dbReference type="Pfam" id="PF02179"/>
    </source>
</evidence>
<comment type="caution">
    <text evidence="3">The sequence shown here is derived from an EMBL/GenBank/DDBJ whole genome shotgun (WGS) entry which is preliminary data.</text>
</comment>